<dbReference type="Proteomes" id="UP000195305">
    <property type="component" value="Unassembled WGS sequence"/>
</dbReference>
<feature type="binding site" evidence="2">
    <location>
        <position position="345"/>
    </location>
    <ligand>
        <name>Mn(2+)</name>
        <dbReference type="ChEBI" id="CHEBI:29035"/>
        <label>2</label>
    </ligand>
</feature>
<dbReference type="InterPro" id="IPR002933">
    <property type="entry name" value="Peptidase_M20"/>
</dbReference>
<comment type="caution">
    <text evidence="4">The sequence shown here is derived from an EMBL/GenBank/DDBJ whole genome shotgun (WGS) entry which is preliminary data.</text>
</comment>
<dbReference type="NCBIfam" id="TIGR01891">
    <property type="entry name" value="amidohydrolases"/>
    <property type="match status" value="1"/>
</dbReference>
<feature type="binding site" evidence="2">
    <location>
        <position position="125"/>
    </location>
    <ligand>
        <name>Mn(2+)</name>
        <dbReference type="ChEBI" id="CHEBI:29035"/>
        <label>2</label>
    </ligand>
</feature>
<keyword evidence="1 4" id="KW-0378">Hydrolase</keyword>
<keyword evidence="5" id="KW-1185">Reference proteome</keyword>
<dbReference type="RefSeq" id="WP_087358071.1">
    <property type="nucleotide sequence ID" value="NZ_NFLJ01000018.1"/>
</dbReference>
<evidence type="ECO:0000313" key="4">
    <source>
        <dbReference type="EMBL" id="OUQ34250.1"/>
    </source>
</evidence>
<dbReference type="GO" id="GO:0050118">
    <property type="term" value="F:N-acetyldiaminopimelate deacetylase activity"/>
    <property type="evidence" value="ECO:0007669"/>
    <property type="project" value="UniProtKB-ARBA"/>
</dbReference>
<gene>
    <name evidence="4" type="ORF">B5E75_07165</name>
</gene>
<feature type="binding site" evidence="2">
    <location>
        <position position="89"/>
    </location>
    <ligand>
        <name>Mn(2+)</name>
        <dbReference type="ChEBI" id="CHEBI:29035"/>
        <label>2</label>
    </ligand>
</feature>
<dbReference type="InterPro" id="IPR011650">
    <property type="entry name" value="Peptidase_M20_dimer"/>
</dbReference>
<evidence type="ECO:0000256" key="2">
    <source>
        <dbReference type="PIRSR" id="PIRSR005962-1"/>
    </source>
</evidence>
<feature type="binding site" evidence="2">
    <location>
        <position position="91"/>
    </location>
    <ligand>
        <name>Mn(2+)</name>
        <dbReference type="ChEBI" id="CHEBI:29035"/>
        <label>2</label>
    </ligand>
</feature>
<dbReference type="GO" id="GO:0046872">
    <property type="term" value="F:metal ion binding"/>
    <property type="evidence" value="ECO:0007669"/>
    <property type="project" value="UniProtKB-KW"/>
</dbReference>
<name>A0A1Y4SXY1_9FIRM</name>
<comment type="cofactor">
    <cofactor evidence="2">
        <name>Mn(2+)</name>
        <dbReference type="ChEBI" id="CHEBI:29035"/>
    </cofactor>
    <text evidence="2">The Mn(2+) ion enhances activity.</text>
</comment>
<dbReference type="Gene3D" id="3.40.630.10">
    <property type="entry name" value="Zn peptidases"/>
    <property type="match status" value="1"/>
</dbReference>
<organism evidence="4 5">
    <name type="scientific">Massilimicrobiota timonensis</name>
    <dbReference type="NCBI Taxonomy" id="1776392"/>
    <lineage>
        <taxon>Bacteria</taxon>
        <taxon>Bacillati</taxon>
        <taxon>Bacillota</taxon>
        <taxon>Erysipelotrichia</taxon>
        <taxon>Erysipelotrichales</taxon>
        <taxon>Erysipelotrichaceae</taxon>
        <taxon>Massilimicrobiota</taxon>
    </lineage>
</organism>
<feature type="domain" description="Peptidase M20 dimerisation" evidence="3">
    <location>
        <begin position="175"/>
        <end position="268"/>
    </location>
</feature>
<dbReference type="AlphaFoldDB" id="A0A1Y4SXY1"/>
<dbReference type="OrthoDB" id="9776731at2"/>
<dbReference type="SUPFAM" id="SSF55031">
    <property type="entry name" value="Bacterial exopeptidase dimerisation domain"/>
    <property type="match status" value="1"/>
</dbReference>
<proteinExistence type="predicted"/>
<dbReference type="FunFam" id="3.30.70.360:FF:000001">
    <property type="entry name" value="N-acetyldiaminopimelate deacetylase"/>
    <property type="match status" value="1"/>
</dbReference>
<dbReference type="GO" id="GO:0019877">
    <property type="term" value="P:diaminopimelate biosynthetic process"/>
    <property type="evidence" value="ECO:0007669"/>
    <property type="project" value="UniProtKB-ARBA"/>
</dbReference>
<accession>A0A1Y4SXY1</accession>
<dbReference type="Gene3D" id="3.30.70.360">
    <property type="match status" value="1"/>
</dbReference>
<evidence type="ECO:0000256" key="1">
    <source>
        <dbReference type="ARBA" id="ARBA00022801"/>
    </source>
</evidence>
<dbReference type="InterPro" id="IPR017439">
    <property type="entry name" value="Amidohydrolase"/>
</dbReference>
<keyword evidence="2" id="KW-0464">Manganese</keyword>
<feature type="binding site" evidence="2">
    <location>
        <position position="151"/>
    </location>
    <ligand>
        <name>Mn(2+)</name>
        <dbReference type="ChEBI" id="CHEBI:29035"/>
        <label>2</label>
    </ligand>
</feature>
<dbReference type="Pfam" id="PF07687">
    <property type="entry name" value="M20_dimer"/>
    <property type="match status" value="1"/>
</dbReference>
<sequence length="373" mass="42444">MEDVKRWRRELHQIPELGLKEYETAKYLRHELEKMGYQWESIVDTGTIVYIDNGCLSTLAFRSDIDGLPIEEKNEVDYVSKHSGCMHACGHDGHMSALLGFAKRLKIIKEPLNYNILLIFQPAEESPGAARFVVESGIFEKYNVKAIFGMHLMPLIEEGMIACKKGPLMAMCGELDVTIHGKGAHAGLPQDGVDSIMIANQAYMQYQTMVSRQISPFQPVVLNIGQIEGGTARNSVATQTVMHGTLRCYDESLFHQMTKHIQAIHESLMQSYQCQIEWSCPPMYPPVINSSSLYLQWKKCVDLDHYMELDEPLMLAEDFAFYQKAVPGIFFFLGTKCDRYQSGLHTETFNFHEDVLIKAIDLYERIVKNIKGV</sequence>
<dbReference type="PIRSF" id="PIRSF005962">
    <property type="entry name" value="Pept_M20D_amidohydro"/>
    <property type="match status" value="1"/>
</dbReference>
<dbReference type="Pfam" id="PF01546">
    <property type="entry name" value="Peptidase_M20"/>
    <property type="match status" value="1"/>
</dbReference>
<dbReference type="InterPro" id="IPR036264">
    <property type="entry name" value="Bact_exopeptidase_dim_dom"/>
</dbReference>
<dbReference type="CDD" id="cd03886">
    <property type="entry name" value="M20_Acy1"/>
    <property type="match status" value="1"/>
</dbReference>
<keyword evidence="2" id="KW-0479">Metal-binding</keyword>
<dbReference type="PANTHER" id="PTHR11014:SF63">
    <property type="entry name" value="METALLOPEPTIDASE, PUTATIVE (AFU_ORTHOLOGUE AFUA_6G09600)-RELATED"/>
    <property type="match status" value="1"/>
</dbReference>
<dbReference type="SUPFAM" id="SSF53187">
    <property type="entry name" value="Zn-dependent exopeptidases"/>
    <property type="match status" value="1"/>
</dbReference>
<dbReference type="EMBL" id="NFLJ01000018">
    <property type="protein sequence ID" value="OUQ34250.1"/>
    <property type="molecule type" value="Genomic_DNA"/>
</dbReference>
<evidence type="ECO:0000313" key="5">
    <source>
        <dbReference type="Proteomes" id="UP000195305"/>
    </source>
</evidence>
<protein>
    <submittedName>
        <fullName evidence="4">Amidohydrolase</fullName>
    </submittedName>
</protein>
<reference evidence="4 5" key="1">
    <citation type="journal article" date="2018" name="BMC Genomics">
        <title>Whole genome sequencing and function prediction of 133 gut anaerobes isolated from chicken caecum in pure cultures.</title>
        <authorList>
            <person name="Medvecky M."/>
            <person name="Cejkova D."/>
            <person name="Polansky O."/>
            <person name="Karasova D."/>
            <person name="Kubasova T."/>
            <person name="Cizek A."/>
            <person name="Rychlik I."/>
        </authorList>
    </citation>
    <scope>NUCLEOTIDE SEQUENCE [LARGE SCALE GENOMIC DNA]</scope>
    <source>
        <strain evidence="4 5">An13</strain>
    </source>
</reference>
<dbReference type="PANTHER" id="PTHR11014">
    <property type="entry name" value="PEPTIDASE M20 FAMILY MEMBER"/>
    <property type="match status" value="1"/>
</dbReference>
<evidence type="ECO:0000259" key="3">
    <source>
        <dbReference type="Pfam" id="PF07687"/>
    </source>
</evidence>